<dbReference type="OrthoDB" id="9810755at2"/>
<dbReference type="Gene3D" id="1.10.1040.20">
    <property type="entry name" value="ProC-like, C-terminal domain"/>
    <property type="match status" value="1"/>
</dbReference>
<dbReference type="EMBL" id="LBBT01000293">
    <property type="protein sequence ID" value="KKY00352.1"/>
    <property type="molecule type" value="Genomic_DNA"/>
</dbReference>
<dbReference type="PATRIC" id="fig|1629550.3.peg.2406"/>
<keyword evidence="4" id="KW-1185">Reference proteome</keyword>
<feature type="domain" description="Putative oxidoreductase/dehydrogenase Rossmann-like" evidence="1">
    <location>
        <begin position="2"/>
        <end position="115"/>
    </location>
</feature>
<dbReference type="InterPro" id="IPR019665">
    <property type="entry name" value="OxRdtase/DH_put_Rossmann_dom"/>
</dbReference>
<comment type="caution">
    <text evidence="3">The sequence shown here is derived from an EMBL/GenBank/DDBJ whole genome shotgun (WGS) entry which is preliminary data.</text>
</comment>
<evidence type="ECO:0000259" key="2">
    <source>
        <dbReference type="Pfam" id="PF10728"/>
    </source>
</evidence>
<dbReference type="Pfam" id="PF10728">
    <property type="entry name" value="DUF2520"/>
    <property type="match status" value="1"/>
</dbReference>
<sequence>MNFGIIGAGKMGFSLGKYLKENNINLVGYYSKSEHSSKEASTFTNTKQYVKLENLVQDSDVILITTQDSQIKTVWDNLISFPINNKIICHLSGAKSSEIFSNINQYGAYGYSIHPILAISDKYNSYKNISKAFITIEGDKKYINYLKNIFLSIGNKVLLINKENKSLYHEACVSASNLIVPIIDQSIKHLEKCGFEKNIAIEALYPLIEFNIKNIKEKGVLNSLTGPIERCDLETIKDHYYALDDEDKELYTILSRHLLKITKIKNCEKDYSKIEKYLGEQYEKYSCNF</sequence>
<gene>
    <name evidence="3" type="ORF">VN21_14655</name>
</gene>
<dbReference type="InterPro" id="IPR036291">
    <property type="entry name" value="NAD(P)-bd_dom_sf"/>
</dbReference>
<dbReference type="Proteomes" id="UP000034407">
    <property type="component" value="Unassembled WGS sequence"/>
</dbReference>
<evidence type="ECO:0000259" key="1">
    <source>
        <dbReference type="Pfam" id="PF10727"/>
    </source>
</evidence>
<proteinExistence type="predicted"/>
<dbReference type="InterPro" id="IPR008927">
    <property type="entry name" value="6-PGluconate_DH-like_C_sf"/>
</dbReference>
<evidence type="ECO:0000313" key="3">
    <source>
        <dbReference type="EMBL" id="KKY00352.1"/>
    </source>
</evidence>
<evidence type="ECO:0000313" key="4">
    <source>
        <dbReference type="Proteomes" id="UP000034407"/>
    </source>
</evidence>
<organism evidence="3 4">
    <name type="scientific">Paraclostridium benzoelyticum</name>
    <dbReference type="NCBI Taxonomy" id="1629550"/>
    <lineage>
        <taxon>Bacteria</taxon>
        <taxon>Bacillati</taxon>
        <taxon>Bacillota</taxon>
        <taxon>Clostridia</taxon>
        <taxon>Peptostreptococcales</taxon>
        <taxon>Peptostreptococcaceae</taxon>
        <taxon>Paraclostridium</taxon>
    </lineage>
</organism>
<dbReference type="PANTHER" id="PTHR40459:SF1">
    <property type="entry name" value="CONSERVED HYPOTHETICAL ALANINE AND LEUCINE RICH PROTEIN"/>
    <property type="match status" value="1"/>
</dbReference>
<protein>
    <recommendedName>
        <fullName evidence="5">NADP oxidoreductase</fullName>
    </recommendedName>
</protein>
<feature type="domain" description="DUF2520" evidence="2">
    <location>
        <begin position="133"/>
        <end position="257"/>
    </location>
</feature>
<dbReference type="InterPro" id="IPR037108">
    <property type="entry name" value="TM1727-like_C_sf"/>
</dbReference>
<dbReference type="Gene3D" id="3.40.50.720">
    <property type="entry name" value="NAD(P)-binding Rossmann-like Domain"/>
    <property type="match status" value="1"/>
</dbReference>
<dbReference type="Pfam" id="PF10727">
    <property type="entry name" value="Rossmann-like"/>
    <property type="match status" value="1"/>
</dbReference>
<reference evidence="3 4" key="1">
    <citation type="submission" date="2015-04" db="EMBL/GenBank/DDBJ databases">
        <title>Microcin producing Clostridium sp. JC272T.</title>
        <authorList>
            <person name="Jyothsna T."/>
            <person name="Sasikala C."/>
            <person name="Ramana C."/>
        </authorList>
    </citation>
    <scope>NUCLEOTIDE SEQUENCE [LARGE SCALE GENOMIC DNA]</scope>
    <source>
        <strain evidence="3 4">JC272</strain>
    </source>
</reference>
<dbReference type="PANTHER" id="PTHR40459">
    <property type="entry name" value="CONSERVED HYPOTHETICAL ALANINE AND LEUCINE RICH PROTEIN"/>
    <property type="match status" value="1"/>
</dbReference>
<accession>A0A0M3DG35</accession>
<name>A0A0M3DG35_9FIRM</name>
<dbReference type="SUPFAM" id="SSF48179">
    <property type="entry name" value="6-phosphogluconate dehydrogenase C-terminal domain-like"/>
    <property type="match status" value="1"/>
</dbReference>
<dbReference type="InterPro" id="IPR018931">
    <property type="entry name" value="DUF2520"/>
</dbReference>
<dbReference type="SUPFAM" id="SSF51735">
    <property type="entry name" value="NAD(P)-binding Rossmann-fold domains"/>
    <property type="match status" value="1"/>
</dbReference>
<evidence type="ECO:0008006" key="5">
    <source>
        <dbReference type="Google" id="ProtNLM"/>
    </source>
</evidence>
<dbReference type="AlphaFoldDB" id="A0A0M3DG35"/>